<dbReference type="RefSeq" id="WP_017261402.1">
    <property type="nucleotide sequence ID" value="NZ_AUAW01000027.1"/>
</dbReference>
<dbReference type="PATRIC" id="fig|1114972.6.peg.1474"/>
<dbReference type="GO" id="GO:0005975">
    <property type="term" value="P:carbohydrate metabolic process"/>
    <property type="evidence" value="ECO:0007669"/>
    <property type="project" value="InterPro"/>
</dbReference>
<dbReference type="Pfam" id="PF00128">
    <property type="entry name" value="Alpha-amylase"/>
    <property type="match status" value="1"/>
</dbReference>
<dbReference type="eggNOG" id="COG0366">
    <property type="taxonomic scope" value="Bacteria"/>
</dbReference>
<dbReference type="Proteomes" id="UP000051999">
    <property type="component" value="Unassembled WGS sequence"/>
</dbReference>
<evidence type="ECO:0000313" key="5">
    <source>
        <dbReference type="Proteomes" id="UP000051999"/>
    </source>
</evidence>
<dbReference type="Gene3D" id="3.20.20.80">
    <property type="entry name" value="Glycosidases"/>
    <property type="match status" value="1"/>
</dbReference>
<dbReference type="SMART" id="SM00642">
    <property type="entry name" value="Aamy"/>
    <property type="match status" value="1"/>
</dbReference>
<dbReference type="Pfam" id="PF02903">
    <property type="entry name" value="Alpha-amylase_N"/>
    <property type="match status" value="1"/>
</dbReference>
<dbReference type="Gene3D" id="3.90.400.10">
    <property type="entry name" value="Oligo-1,6-glucosidase, Domain 2"/>
    <property type="match status" value="1"/>
</dbReference>
<dbReference type="AlphaFoldDB" id="A0A0R1R7P7"/>
<reference evidence="4 5" key="1">
    <citation type="journal article" date="2015" name="Genome Announc.">
        <title>Expanding the biotechnology potential of lactobacilli through comparative genomics of 213 strains and associated genera.</title>
        <authorList>
            <person name="Sun Z."/>
            <person name="Harris H.M."/>
            <person name="McCann A."/>
            <person name="Guo C."/>
            <person name="Argimon S."/>
            <person name="Zhang W."/>
            <person name="Yang X."/>
            <person name="Jeffery I.B."/>
            <person name="Cooney J.C."/>
            <person name="Kagawa T.F."/>
            <person name="Liu W."/>
            <person name="Song Y."/>
            <person name="Salvetti E."/>
            <person name="Wrobel A."/>
            <person name="Rasinkangas P."/>
            <person name="Parkhill J."/>
            <person name="Rea M.C."/>
            <person name="O'Sullivan O."/>
            <person name="Ritari J."/>
            <person name="Douillard F.P."/>
            <person name="Paul Ross R."/>
            <person name="Yang R."/>
            <person name="Briner A.E."/>
            <person name="Felis G.E."/>
            <person name="de Vos W.M."/>
            <person name="Barrangou R."/>
            <person name="Klaenhammer T.R."/>
            <person name="Caufield P.W."/>
            <person name="Cui Y."/>
            <person name="Zhang H."/>
            <person name="O'Toole P.W."/>
        </authorList>
    </citation>
    <scope>NUCLEOTIDE SEQUENCE [LARGE SCALE GENOMIC DNA]</scope>
    <source>
        <strain evidence="4 5">DSM 15814</strain>
    </source>
</reference>
<dbReference type="PANTHER" id="PTHR10357:SF210">
    <property type="entry name" value="MALTODEXTRIN GLUCOSIDASE"/>
    <property type="match status" value="1"/>
</dbReference>
<dbReference type="SUPFAM" id="SSF51445">
    <property type="entry name" value="(Trans)glycosidases"/>
    <property type="match status" value="1"/>
</dbReference>
<feature type="domain" description="Glycosyl hydrolase family 13 catalytic" evidence="3">
    <location>
        <begin position="148"/>
        <end position="515"/>
    </location>
</feature>
<dbReference type="Gene3D" id="2.60.40.10">
    <property type="entry name" value="Immunoglobulins"/>
    <property type="match status" value="1"/>
</dbReference>
<evidence type="ECO:0000256" key="2">
    <source>
        <dbReference type="ARBA" id="ARBA00023295"/>
    </source>
</evidence>
<dbReference type="InterPro" id="IPR017853">
    <property type="entry name" value="GH"/>
</dbReference>
<dbReference type="GO" id="GO:0004553">
    <property type="term" value="F:hydrolase activity, hydrolyzing O-glycosyl compounds"/>
    <property type="evidence" value="ECO:0007669"/>
    <property type="project" value="InterPro"/>
</dbReference>
<evidence type="ECO:0000256" key="1">
    <source>
        <dbReference type="ARBA" id="ARBA00022801"/>
    </source>
</evidence>
<comment type="caution">
    <text evidence="4">The sequence shown here is derived from an EMBL/GenBank/DDBJ whole genome shotgun (WGS) entry which is preliminary data.</text>
</comment>
<dbReference type="CDD" id="cd02857">
    <property type="entry name" value="E_set_CDase_PDE_N"/>
    <property type="match status" value="1"/>
</dbReference>
<name>A0A0R1R7P7_9LACO</name>
<dbReference type="InterPro" id="IPR006047">
    <property type="entry name" value="GH13_cat_dom"/>
</dbReference>
<proteinExistence type="predicted"/>
<evidence type="ECO:0000313" key="4">
    <source>
        <dbReference type="EMBL" id="KRL53087.1"/>
    </source>
</evidence>
<dbReference type="EMBL" id="AZFF01000025">
    <property type="protein sequence ID" value="KRL53087.1"/>
    <property type="molecule type" value="Genomic_DNA"/>
</dbReference>
<keyword evidence="2" id="KW-0326">Glycosidase</keyword>
<sequence>MNYAAIYHRPESEMAFLYDAKTMRIRLRTAKDDVEKVELLHGDPYSLRSLAGIRPPFYTQPTAMKKILSDDLFDYWQIAVTEPKKRLAYAFTIIGVDGTHIIYTDRGFIDPDDKKQLEDMNTYFRMPFFQEIDAFYAPEWVKKTIWYQIFPERFANGDKTNDPASTKAWDPDTRPGRQDFYGGDLQGVLDHLDHLQKLGVNGIYFNPLFKAPSNHKYDTEDYYQIDPHFGDARLFKKVVREAHKRGIRVMLDAVFNHIGDKSPQWQDVLKNGKDSRYSGWFHINKFPATYTQTDNFEFTPDATYDTFDYTPHMPKLNTASQEVQDYLLGIAKYWVENFDIDAWRLDVANEIDHHFWRRFHQEMVALKPDFYILGEIWHTSQAWLNGDEFSGVMNYSYTTAILHHFINHELSSNQMIEQLSTQLMKYRDQTNQMMFNVLDSHDTARIMTLAHNNVDLVQQTFAFTFLQPGVPSIYYGTEYGMTGENDPDCRKPMNWHPDGKAKQIFAFFQQLNELRRQNWQLLSEGELSLQVLKNGLIEVRRQFNGRELVGLFNTSNQTVTIDGNGQEVLSQNYEGRQLTQDGFLIYRK</sequence>
<dbReference type="InterPro" id="IPR045857">
    <property type="entry name" value="O16G_dom_2"/>
</dbReference>
<keyword evidence="1" id="KW-0378">Hydrolase</keyword>
<dbReference type="PANTHER" id="PTHR10357">
    <property type="entry name" value="ALPHA-AMYLASE FAMILY MEMBER"/>
    <property type="match status" value="1"/>
</dbReference>
<gene>
    <name evidence="4" type="ORF">FD35_GL001449</name>
</gene>
<accession>A0A0R1R7P7</accession>
<dbReference type="InterPro" id="IPR004185">
    <property type="entry name" value="Glyco_hydro_13_lg-like_dom"/>
</dbReference>
<protein>
    <submittedName>
        <fullName evidence="4">Neopullulanase</fullName>
    </submittedName>
</protein>
<dbReference type="InterPro" id="IPR013783">
    <property type="entry name" value="Ig-like_fold"/>
</dbReference>
<dbReference type="STRING" id="1114972.FD35_GL001449"/>
<evidence type="ECO:0000259" key="3">
    <source>
        <dbReference type="SMART" id="SM00642"/>
    </source>
</evidence>
<dbReference type="OrthoDB" id="9805159at2"/>
<keyword evidence="5" id="KW-1185">Reference proteome</keyword>
<organism evidence="4 5">
    <name type="scientific">Furfurilactobacillus rossiae DSM 15814</name>
    <dbReference type="NCBI Taxonomy" id="1114972"/>
    <lineage>
        <taxon>Bacteria</taxon>
        <taxon>Bacillati</taxon>
        <taxon>Bacillota</taxon>
        <taxon>Bacilli</taxon>
        <taxon>Lactobacillales</taxon>
        <taxon>Lactobacillaceae</taxon>
        <taxon>Furfurilactobacillus</taxon>
    </lineage>
</organism>
<dbReference type="CDD" id="cd11338">
    <property type="entry name" value="AmyAc_CMD"/>
    <property type="match status" value="1"/>
</dbReference>